<dbReference type="InterPro" id="IPR000639">
    <property type="entry name" value="Epox_hydrolase-like"/>
</dbReference>
<dbReference type="InterPro" id="IPR000073">
    <property type="entry name" value="AB_hydrolase_1"/>
</dbReference>
<dbReference type="Gene3D" id="3.40.50.1820">
    <property type="entry name" value="alpha/beta hydrolase"/>
    <property type="match status" value="1"/>
</dbReference>
<evidence type="ECO:0000313" key="3">
    <source>
        <dbReference type="EMBL" id="MEK8073650.1"/>
    </source>
</evidence>
<gene>
    <name evidence="3" type="ORF">AABD04_22635</name>
</gene>
<name>A0ABU9D4Q4_9NOCA</name>
<evidence type="ECO:0000256" key="1">
    <source>
        <dbReference type="ARBA" id="ARBA00022801"/>
    </source>
</evidence>
<comment type="caution">
    <text evidence="3">The sequence shown here is derived from an EMBL/GenBank/DDBJ whole genome shotgun (WGS) entry which is preliminary data.</text>
</comment>
<dbReference type="RefSeq" id="WP_341442571.1">
    <property type="nucleotide sequence ID" value="NZ_JBBPCN010000001.1"/>
</dbReference>
<proteinExistence type="predicted"/>
<dbReference type="EMBL" id="JBBPCN010000001">
    <property type="protein sequence ID" value="MEK8073650.1"/>
    <property type="molecule type" value="Genomic_DNA"/>
</dbReference>
<keyword evidence="4" id="KW-1185">Reference proteome</keyword>
<dbReference type="PANTHER" id="PTHR43329">
    <property type="entry name" value="EPOXIDE HYDROLASE"/>
    <property type="match status" value="1"/>
</dbReference>
<accession>A0ABU9D4Q4</accession>
<dbReference type="GO" id="GO:0016787">
    <property type="term" value="F:hydrolase activity"/>
    <property type="evidence" value="ECO:0007669"/>
    <property type="project" value="UniProtKB-KW"/>
</dbReference>
<reference evidence="3 4" key="1">
    <citation type="submission" date="2024-03" db="EMBL/GenBank/DDBJ databases">
        <title>Rhodococcus navarretei sp. nov. and Pseudarthrobacter quantumdoti sp. nov., two new species with the ability to biosynthesize Quantum Dots isolated from soil samples at Union Glacier, Antarctica.</title>
        <authorList>
            <person name="Vargas M."/>
        </authorList>
    </citation>
    <scope>NUCLEOTIDE SEQUENCE [LARGE SCALE GENOMIC DNA]</scope>
    <source>
        <strain evidence="3 4">EXRC-4A-4</strain>
    </source>
</reference>
<organism evidence="3 4">
    <name type="scientific">Rhodococcus navarretei</name>
    <dbReference type="NCBI Taxonomy" id="3128981"/>
    <lineage>
        <taxon>Bacteria</taxon>
        <taxon>Bacillati</taxon>
        <taxon>Actinomycetota</taxon>
        <taxon>Actinomycetes</taxon>
        <taxon>Mycobacteriales</taxon>
        <taxon>Nocardiaceae</taxon>
        <taxon>Rhodococcus</taxon>
    </lineage>
</organism>
<evidence type="ECO:0000259" key="2">
    <source>
        <dbReference type="Pfam" id="PF12697"/>
    </source>
</evidence>
<dbReference type="PRINTS" id="PR00412">
    <property type="entry name" value="EPOXHYDRLASE"/>
</dbReference>
<dbReference type="Proteomes" id="UP001456513">
    <property type="component" value="Unassembled WGS sequence"/>
</dbReference>
<dbReference type="Pfam" id="PF12697">
    <property type="entry name" value="Abhydrolase_6"/>
    <property type="match status" value="1"/>
</dbReference>
<keyword evidence="1 3" id="KW-0378">Hydrolase</keyword>
<sequence length="296" mass="32654">MLTSGSETERITEYTHDGLVFDVLDQGPLDGPVVLLLHGFPERASSWSAVMAILNDAGMRTIAPDQRGYSPRARPRRRRDYRVGALVGDVIALIDRIGRPVHVVGHDWGANIAWVTAGRRPDLALSLTAFSVPHPGAFMTGLLSSKQILHSWYFAFFQLPILPEKWMARPGQRAEKWYGRSGMTADDLERTRTEIVEYGALPFAVTWYRGLPFSNPGIGRLRITVPTSMVWSDGDTFITRSAIENAQRYVDAAYTLTVLPGISHWIPTQASRAAAAAILTNAELAVMQGFDTDSSA</sequence>
<feature type="domain" description="AB hydrolase-1" evidence="2">
    <location>
        <begin position="34"/>
        <end position="275"/>
    </location>
</feature>
<evidence type="ECO:0000313" key="4">
    <source>
        <dbReference type="Proteomes" id="UP001456513"/>
    </source>
</evidence>
<dbReference type="InterPro" id="IPR029058">
    <property type="entry name" value="AB_hydrolase_fold"/>
</dbReference>
<protein>
    <submittedName>
        <fullName evidence="3">Alpha/beta fold hydrolase</fullName>
    </submittedName>
</protein>
<dbReference type="SUPFAM" id="SSF53474">
    <property type="entry name" value="alpha/beta-Hydrolases"/>
    <property type="match status" value="1"/>
</dbReference>